<dbReference type="InterPro" id="IPR034660">
    <property type="entry name" value="DinB/YfiT-like"/>
</dbReference>
<dbReference type="EMBL" id="JBHTLK010000013">
    <property type="protein sequence ID" value="MFD1146486.1"/>
    <property type="molecule type" value="Genomic_DNA"/>
</dbReference>
<dbReference type="NCBIfam" id="NF047843">
    <property type="entry name" value="MST_Rv0443"/>
    <property type="match status" value="1"/>
</dbReference>
<reference evidence="2" key="1">
    <citation type="journal article" date="2019" name="Int. J. Syst. Evol. Microbiol.">
        <title>The Global Catalogue of Microorganisms (GCM) 10K type strain sequencing project: providing services to taxonomists for standard genome sequencing and annotation.</title>
        <authorList>
            <consortium name="The Broad Institute Genomics Platform"/>
            <consortium name="The Broad Institute Genome Sequencing Center for Infectious Disease"/>
            <person name="Wu L."/>
            <person name="Ma J."/>
        </authorList>
    </citation>
    <scope>NUCLEOTIDE SEQUENCE [LARGE SCALE GENOMIC DNA]</scope>
    <source>
        <strain evidence="2">CCUG 60214</strain>
    </source>
</reference>
<sequence>MGEVTATDVLLDGFQRISQSVERVLDGLTPEHLTHRVGGTANPIAWLVWHLTRVQDDHVGDVAGTEQVWTADHWAKRFALPLPTDDTGYGHDSDQVAAVTAPADLLLDYHRAVHDRTAAYVRALSAEDLTRVVDESWDPPVTLAVRLLSVIEDDLQHVGQAAFVRGVLSGK</sequence>
<organism evidence="1 2">
    <name type="scientific">Saccharothrix hoggarensis</name>
    <dbReference type="NCBI Taxonomy" id="913853"/>
    <lineage>
        <taxon>Bacteria</taxon>
        <taxon>Bacillati</taxon>
        <taxon>Actinomycetota</taxon>
        <taxon>Actinomycetes</taxon>
        <taxon>Pseudonocardiales</taxon>
        <taxon>Pseudonocardiaceae</taxon>
        <taxon>Saccharothrix</taxon>
    </lineage>
</organism>
<dbReference type="RefSeq" id="WP_380720314.1">
    <property type="nucleotide sequence ID" value="NZ_JBHTLK010000013.1"/>
</dbReference>
<evidence type="ECO:0000313" key="2">
    <source>
        <dbReference type="Proteomes" id="UP001597168"/>
    </source>
</evidence>
<dbReference type="Gene3D" id="1.20.120.450">
    <property type="entry name" value="dinb family like domain"/>
    <property type="match status" value="1"/>
</dbReference>
<gene>
    <name evidence="1" type="ORF">ACFQ3T_05055</name>
</gene>
<dbReference type="InterPro" id="IPR007061">
    <property type="entry name" value="MST-like"/>
</dbReference>
<accession>A0ABW3QIH0</accession>
<dbReference type="SUPFAM" id="SSF109854">
    <property type="entry name" value="DinB/YfiT-like putative metalloenzymes"/>
    <property type="match status" value="1"/>
</dbReference>
<keyword evidence="2" id="KW-1185">Reference proteome</keyword>
<evidence type="ECO:0000313" key="1">
    <source>
        <dbReference type="EMBL" id="MFD1146486.1"/>
    </source>
</evidence>
<dbReference type="Proteomes" id="UP001597168">
    <property type="component" value="Unassembled WGS sequence"/>
</dbReference>
<name>A0ABW3QIH0_9PSEU</name>
<dbReference type="Pfam" id="PF04978">
    <property type="entry name" value="MST"/>
    <property type="match status" value="1"/>
</dbReference>
<protein>
    <submittedName>
        <fullName evidence="1">DUF664 domain-containing protein</fullName>
    </submittedName>
</protein>
<proteinExistence type="predicted"/>
<comment type="caution">
    <text evidence="1">The sequence shown here is derived from an EMBL/GenBank/DDBJ whole genome shotgun (WGS) entry which is preliminary data.</text>
</comment>